<dbReference type="InterPro" id="IPR000629">
    <property type="entry name" value="RNA-helicase_DEAD-box_CS"/>
</dbReference>
<evidence type="ECO:0000256" key="6">
    <source>
        <dbReference type="PROSITE-ProRule" id="PRU00552"/>
    </source>
</evidence>
<dbReference type="Pfam" id="PF00271">
    <property type="entry name" value="Helicase_C"/>
    <property type="match status" value="1"/>
</dbReference>
<dbReference type="GO" id="GO:0003724">
    <property type="term" value="F:RNA helicase activity"/>
    <property type="evidence" value="ECO:0007669"/>
    <property type="project" value="InterPro"/>
</dbReference>
<dbReference type="PROSITE" id="PS51195">
    <property type="entry name" value="Q_MOTIF"/>
    <property type="match status" value="1"/>
</dbReference>
<dbReference type="CDD" id="cd00268">
    <property type="entry name" value="DEADc"/>
    <property type="match status" value="1"/>
</dbReference>
<reference evidence="12 13" key="1">
    <citation type="submission" date="2019-02" db="EMBL/GenBank/DDBJ databases">
        <title>Genome of a new Bacteroidetes strain.</title>
        <authorList>
            <person name="Pitt A."/>
        </authorList>
    </citation>
    <scope>NUCLEOTIDE SEQUENCE [LARGE SCALE GENOMIC DNA]</scope>
    <source>
        <strain evidence="12 13">103A-SOEBACH</strain>
    </source>
</reference>
<name>A0A4V2IW94_9BACT</name>
<gene>
    <name evidence="12" type="ORF">EWU20_01440</name>
</gene>
<dbReference type="GO" id="GO:0005829">
    <property type="term" value="C:cytosol"/>
    <property type="evidence" value="ECO:0007669"/>
    <property type="project" value="TreeGrafter"/>
</dbReference>
<sequence>MPNPMDEFLSLGLNPQLQRACTAVGYTKPTPIQEKAIPLLLQGHDLLGIAQTGTGKTAAYALPILMRCKYAQGKNPRALILAPTRELVMQIHTVMIGLAQFTDLRILALYGGLGPKPQIQALEEGIDILVSTPGRFLELYRKDVIVVKELKFLILDEADKMMDMGFMPQIRQILEKIPYKKRMNGLFSATFPEKVENLSHEFLEFPMKIEITPQATPASQVTQSVYEAPNLLTKLHALAYFMQNPDFHRVMVFCRSKDAANEVEKWLLKSLPKDQVRVIHSNKGQNTRINAMAQFREGNVRVLVTTDVAARGIDIPKVSHVINFDVPLIYEDYVHRIGRTGRAEEIGESITFITLAESYHWTKIEEIIQQKIEIEQLPEGIKIEETPFLEQQDMLRAVDDQRKREDPDFKGAFHDKKWVIKAKAAGKKVPQKKAVTKAGPKGGAVQGPKPIVRNNRPGKNAKFRPGAASNKKKR</sequence>
<dbReference type="GO" id="GO:0016787">
    <property type="term" value="F:hydrolase activity"/>
    <property type="evidence" value="ECO:0007669"/>
    <property type="project" value="UniProtKB-KW"/>
</dbReference>
<dbReference type="AlphaFoldDB" id="A0A4V2IW94"/>
<feature type="short sequence motif" description="Q motif" evidence="6">
    <location>
        <begin position="6"/>
        <end position="34"/>
    </location>
</feature>
<dbReference type="PROSITE" id="PS51194">
    <property type="entry name" value="HELICASE_CTER"/>
    <property type="match status" value="1"/>
</dbReference>
<protein>
    <submittedName>
        <fullName evidence="12">DEAD/DEAH box helicase</fullName>
    </submittedName>
</protein>
<evidence type="ECO:0000256" key="4">
    <source>
        <dbReference type="ARBA" id="ARBA00022840"/>
    </source>
</evidence>
<evidence type="ECO:0000256" key="2">
    <source>
        <dbReference type="ARBA" id="ARBA00022801"/>
    </source>
</evidence>
<dbReference type="InterPro" id="IPR001650">
    <property type="entry name" value="Helicase_C-like"/>
</dbReference>
<keyword evidence="3 7" id="KW-0347">Helicase</keyword>
<dbReference type="InterPro" id="IPR014014">
    <property type="entry name" value="RNA_helicase_DEAD_Q_motif"/>
</dbReference>
<proteinExistence type="inferred from homology"/>
<dbReference type="SMART" id="SM00487">
    <property type="entry name" value="DEXDc"/>
    <property type="match status" value="1"/>
</dbReference>
<dbReference type="InterPro" id="IPR050079">
    <property type="entry name" value="DEAD_box_RNA_helicase"/>
</dbReference>
<accession>A0A4V2IW94</accession>
<evidence type="ECO:0000256" key="7">
    <source>
        <dbReference type="RuleBase" id="RU000492"/>
    </source>
</evidence>
<dbReference type="InterPro" id="IPR011545">
    <property type="entry name" value="DEAD/DEAH_box_helicase_dom"/>
</dbReference>
<dbReference type="CDD" id="cd18787">
    <property type="entry name" value="SF2_C_DEAD"/>
    <property type="match status" value="1"/>
</dbReference>
<feature type="domain" description="Helicase C-terminal" evidence="10">
    <location>
        <begin position="234"/>
        <end position="385"/>
    </location>
</feature>
<keyword evidence="13" id="KW-1185">Reference proteome</keyword>
<organism evidence="12 13">
    <name type="scientific">Aquirufa antheringensis</name>
    <dbReference type="NCBI Taxonomy" id="2516559"/>
    <lineage>
        <taxon>Bacteria</taxon>
        <taxon>Pseudomonadati</taxon>
        <taxon>Bacteroidota</taxon>
        <taxon>Cytophagia</taxon>
        <taxon>Cytophagales</taxon>
        <taxon>Flectobacillaceae</taxon>
        <taxon>Aquirufa</taxon>
    </lineage>
</organism>
<feature type="domain" description="DEAD-box RNA helicase Q" evidence="11">
    <location>
        <begin position="6"/>
        <end position="34"/>
    </location>
</feature>
<dbReference type="InterPro" id="IPR044742">
    <property type="entry name" value="DEAD/DEAH_RhlB"/>
</dbReference>
<dbReference type="GO" id="GO:0005524">
    <property type="term" value="F:ATP binding"/>
    <property type="evidence" value="ECO:0007669"/>
    <property type="project" value="UniProtKB-KW"/>
</dbReference>
<evidence type="ECO:0000256" key="1">
    <source>
        <dbReference type="ARBA" id="ARBA00022741"/>
    </source>
</evidence>
<dbReference type="Proteomes" id="UP000293583">
    <property type="component" value="Unassembled WGS sequence"/>
</dbReference>
<evidence type="ECO:0000259" key="9">
    <source>
        <dbReference type="PROSITE" id="PS51192"/>
    </source>
</evidence>
<dbReference type="InterPro" id="IPR014001">
    <property type="entry name" value="Helicase_ATP-bd"/>
</dbReference>
<comment type="similarity">
    <text evidence="5 7">Belongs to the DEAD box helicase family.</text>
</comment>
<keyword evidence="4 7" id="KW-0067">ATP-binding</keyword>
<evidence type="ECO:0000259" key="10">
    <source>
        <dbReference type="PROSITE" id="PS51194"/>
    </source>
</evidence>
<dbReference type="SMART" id="SM00490">
    <property type="entry name" value="HELICc"/>
    <property type="match status" value="1"/>
</dbReference>
<feature type="region of interest" description="Disordered" evidence="8">
    <location>
        <begin position="429"/>
        <end position="474"/>
    </location>
</feature>
<evidence type="ECO:0000256" key="5">
    <source>
        <dbReference type="ARBA" id="ARBA00038437"/>
    </source>
</evidence>
<dbReference type="PROSITE" id="PS00039">
    <property type="entry name" value="DEAD_ATP_HELICASE"/>
    <property type="match status" value="1"/>
</dbReference>
<evidence type="ECO:0000259" key="11">
    <source>
        <dbReference type="PROSITE" id="PS51195"/>
    </source>
</evidence>
<comment type="caution">
    <text evidence="12">The sequence shown here is derived from an EMBL/GenBank/DDBJ whole genome shotgun (WGS) entry which is preliminary data.</text>
</comment>
<dbReference type="InterPro" id="IPR027417">
    <property type="entry name" value="P-loop_NTPase"/>
</dbReference>
<keyword evidence="1 7" id="KW-0547">Nucleotide-binding</keyword>
<dbReference type="GO" id="GO:0003676">
    <property type="term" value="F:nucleic acid binding"/>
    <property type="evidence" value="ECO:0007669"/>
    <property type="project" value="InterPro"/>
</dbReference>
<feature type="domain" description="Helicase ATP-binding" evidence="9">
    <location>
        <begin position="37"/>
        <end position="209"/>
    </location>
</feature>
<dbReference type="EMBL" id="SEWY01000001">
    <property type="protein sequence ID" value="TBH75265.1"/>
    <property type="molecule type" value="Genomic_DNA"/>
</dbReference>
<dbReference type="OrthoDB" id="974172at2"/>
<evidence type="ECO:0000256" key="3">
    <source>
        <dbReference type="ARBA" id="ARBA00022806"/>
    </source>
</evidence>
<dbReference type="PANTHER" id="PTHR47959:SF1">
    <property type="entry name" value="ATP-DEPENDENT RNA HELICASE DBPA"/>
    <property type="match status" value="1"/>
</dbReference>
<evidence type="ECO:0000313" key="12">
    <source>
        <dbReference type="EMBL" id="TBH75265.1"/>
    </source>
</evidence>
<dbReference type="Pfam" id="PF00270">
    <property type="entry name" value="DEAD"/>
    <property type="match status" value="1"/>
</dbReference>
<dbReference type="SUPFAM" id="SSF52540">
    <property type="entry name" value="P-loop containing nucleoside triphosphate hydrolases"/>
    <property type="match status" value="1"/>
</dbReference>
<dbReference type="PROSITE" id="PS51192">
    <property type="entry name" value="HELICASE_ATP_BIND_1"/>
    <property type="match status" value="1"/>
</dbReference>
<evidence type="ECO:0000256" key="8">
    <source>
        <dbReference type="SAM" id="MobiDB-lite"/>
    </source>
</evidence>
<evidence type="ECO:0000313" key="13">
    <source>
        <dbReference type="Proteomes" id="UP000293583"/>
    </source>
</evidence>
<keyword evidence="2 7" id="KW-0378">Hydrolase</keyword>
<dbReference type="RefSeq" id="WP_130895614.1">
    <property type="nucleotide sequence ID" value="NZ_JAANOM010000002.1"/>
</dbReference>
<dbReference type="PANTHER" id="PTHR47959">
    <property type="entry name" value="ATP-DEPENDENT RNA HELICASE RHLE-RELATED"/>
    <property type="match status" value="1"/>
</dbReference>
<dbReference type="Gene3D" id="3.40.50.300">
    <property type="entry name" value="P-loop containing nucleotide triphosphate hydrolases"/>
    <property type="match status" value="2"/>
</dbReference>